<dbReference type="EMBL" id="LNFP01002177">
    <property type="protein sequence ID" value="KUF83957.1"/>
    <property type="molecule type" value="Genomic_DNA"/>
</dbReference>
<reference evidence="4 5" key="1">
    <citation type="submission" date="2015-11" db="EMBL/GenBank/DDBJ databases">
        <title>Genomes and virulence difference between two physiological races of Phytophthora nicotianae.</title>
        <authorList>
            <person name="Liu H."/>
            <person name="Ma X."/>
            <person name="Yu H."/>
            <person name="Fang D."/>
            <person name="Li Y."/>
            <person name="Wang X."/>
            <person name="Wang W."/>
            <person name="Dong Y."/>
            <person name="Xiao B."/>
        </authorList>
    </citation>
    <scope>NUCLEOTIDE SEQUENCE [LARGE SCALE GENOMIC DNA]</scope>
    <source>
        <strain evidence="5">race 1</strain>
    </source>
</reference>
<dbReference type="InterPro" id="IPR050863">
    <property type="entry name" value="CenT-Element_Derived"/>
</dbReference>
<protein>
    <recommendedName>
        <fullName evidence="3">HTH CENPB-type domain-containing protein</fullName>
    </recommendedName>
</protein>
<dbReference type="SMART" id="SM00674">
    <property type="entry name" value="CENPB"/>
    <property type="match status" value="1"/>
</dbReference>
<evidence type="ECO:0000313" key="5">
    <source>
        <dbReference type="Proteomes" id="UP000054636"/>
    </source>
</evidence>
<dbReference type="InterPro" id="IPR036397">
    <property type="entry name" value="RNaseH_sf"/>
</dbReference>
<evidence type="ECO:0000259" key="3">
    <source>
        <dbReference type="PROSITE" id="PS51253"/>
    </source>
</evidence>
<feature type="region of interest" description="Disordered" evidence="2">
    <location>
        <begin position="450"/>
        <end position="477"/>
    </location>
</feature>
<dbReference type="Gene3D" id="3.30.420.10">
    <property type="entry name" value="Ribonuclease H-like superfamily/Ribonuclease H"/>
    <property type="match status" value="1"/>
</dbReference>
<dbReference type="Pfam" id="PF03221">
    <property type="entry name" value="HTH_Tnp_Tc5"/>
    <property type="match status" value="1"/>
</dbReference>
<dbReference type="GO" id="GO:0005634">
    <property type="term" value="C:nucleus"/>
    <property type="evidence" value="ECO:0007669"/>
    <property type="project" value="TreeGrafter"/>
</dbReference>
<evidence type="ECO:0000256" key="2">
    <source>
        <dbReference type="SAM" id="MobiDB-lite"/>
    </source>
</evidence>
<evidence type="ECO:0000313" key="4">
    <source>
        <dbReference type="EMBL" id="KUF83957.1"/>
    </source>
</evidence>
<gene>
    <name evidence="4" type="ORF">AM588_10000626</name>
</gene>
<dbReference type="GO" id="GO:0004803">
    <property type="term" value="F:transposase activity"/>
    <property type="evidence" value="ECO:0007669"/>
    <property type="project" value="InterPro"/>
</dbReference>
<dbReference type="PROSITE" id="PS51253">
    <property type="entry name" value="HTH_CENPB"/>
    <property type="match status" value="1"/>
</dbReference>
<dbReference type="PANTHER" id="PTHR19303:SF74">
    <property type="entry name" value="POGO TRANSPOSABLE ELEMENT WITH KRAB DOMAIN"/>
    <property type="match status" value="1"/>
</dbReference>
<dbReference type="InterPro" id="IPR006600">
    <property type="entry name" value="HTH_CenpB_DNA-bd_dom"/>
</dbReference>
<dbReference type="AlphaFoldDB" id="A0A0W8CIL0"/>
<dbReference type="Pfam" id="PF03184">
    <property type="entry name" value="DDE_1"/>
    <property type="match status" value="1"/>
</dbReference>
<dbReference type="InterPro" id="IPR004875">
    <property type="entry name" value="DDE_SF_endonuclease_dom"/>
</dbReference>
<dbReference type="GO" id="GO:0003677">
    <property type="term" value="F:DNA binding"/>
    <property type="evidence" value="ECO:0007669"/>
    <property type="project" value="UniProtKB-KW"/>
</dbReference>
<dbReference type="Proteomes" id="UP000054636">
    <property type="component" value="Unassembled WGS sequence"/>
</dbReference>
<dbReference type="InterPro" id="IPR002514">
    <property type="entry name" value="Transposase_8"/>
</dbReference>
<dbReference type="GO" id="GO:0006313">
    <property type="term" value="P:DNA transposition"/>
    <property type="evidence" value="ECO:0007669"/>
    <property type="project" value="InterPro"/>
</dbReference>
<dbReference type="InterPro" id="IPR009057">
    <property type="entry name" value="Homeodomain-like_sf"/>
</dbReference>
<dbReference type="Pfam" id="PF01527">
    <property type="entry name" value="HTH_Tnp_1"/>
    <property type="match status" value="1"/>
</dbReference>
<sequence>MATTRPYYSTETKTAVVAEILSGATVADVATQRRILERTIRKWIAKVKKENSLEPSRRGPKPRLPPEAERHIFEWVVGRQIVGYPVDRTVILKKAQEVSLLVAGQSVGPGWYQRFIERHPDLTTRAAQALTEKRNCVVTGDLTTLFNSLAKLIIELRLDSSRIFNMDETAFQTRKKSKKVIAVRGSSNVWCLDPSVNFHLSIVACGSAAGFVVPPMYILPGKTVEWDIMDECGASSAAVTTSPSGFINTYMFQRWLHFLDKSVPSTIKRPLLLVLDGCSSHYSEDVLETATRLGILLVLLPPNATHLLQPLDVAVFATLKVKLCNLIKEVVDEDDKGRYSIDKLTAIKLSNMAWATSKIGRNLKIGFKACGLFPLSLVCMYERFGIFQRNGAPRHAHLAKWLRIRPTIEAEVLTLRTKQKKTPKRKRITVGGRLLTQDILQQLAAESCKKRPMSRKIPEVQATKDGSTAPSRSPGCC</sequence>
<accession>A0A0W8CIL0</accession>
<proteinExistence type="predicted"/>
<comment type="caution">
    <text evidence="4">The sequence shown here is derived from an EMBL/GenBank/DDBJ whole genome shotgun (WGS) entry which is preliminary data.</text>
</comment>
<dbReference type="PANTHER" id="PTHR19303">
    <property type="entry name" value="TRANSPOSON"/>
    <property type="match status" value="1"/>
</dbReference>
<organism evidence="4 5">
    <name type="scientific">Phytophthora nicotianae</name>
    <name type="common">Potato buckeye rot agent</name>
    <name type="synonym">Phytophthora parasitica</name>
    <dbReference type="NCBI Taxonomy" id="4792"/>
    <lineage>
        <taxon>Eukaryota</taxon>
        <taxon>Sar</taxon>
        <taxon>Stramenopiles</taxon>
        <taxon>Oomycota</taxon>
        <taxon>Peronosporomycetes</taxon>
        <taxon>Peronosporales</taxon>
        <taxon>Peronosporaceae</taxon>
        <taxon>Phytophthora</taxon>
    </lineage>
</organism>
<name>A0A0W8CIL0_PHYNI</name>
<dbReference type="SUPFAM" id="SSF46689">
    <property type="entry name" value="Homeodomain-like"/>
    <property type="match status" value="1"/>
</dbReference>
<evidence type="ECO:0000256" key="1">
    <source>
        <dbReference type="ARBA" id="ARBA00023125"/>
    </source>
</evidence>
<feature type="domain" description="HTH CENPB-type" evidence="3">
    <location>
        <begin position="56"/>
        <end position="125"/>
    </location>
</feature>
<keyword evidence="1" id="KW-0238">DNA-binding</keyword>